<gene>
    <name evidence="13" type="ORF">GGR17_002469</name>
</gene>
<dbReference type="GO" id="GO:0005886">
    <property type="term" value="C:plasma membrane"/>
    <property type="evidence" value="ECO:0007669"/>
    <property type="project" value="UniProtKB-SubCell"/>
</dbReference>
<comment type="caution">
    <text evidence="13">The sequence shown here is derived from an EMBL/GenBank/DDBJ whole genome shotgun (WGS) entry which is preliminary data.</text>
</comment>
<keyword evidence="14" id="KW-1185">Reference proteome</keyword>
<dbReference type="Proteomes" id="UP000585681">
    <property type="component" value="Unassembled WGS sequence"/>
</dbReference>
<feature type="transmembrane region" description="Helical" evidence="12">
    <location>
        <begin position="185"/>
        <end position="206"/>
    </location>
</feature>
<feature type="transmembrane region" description="Helical" evidence="12">
    <location>
        <begin position="309"/>
        <end position="330"/>
    </location>
</feature>
<evidence type="ECO:0000313" key="14">
    <source>
        <dbReference type="Proteomes" id="UP000585681"/>
    </source>
</evidence>
<feature type="transmembrane region" description="Helical" evidence="12">
    <location>
        <begin position="241"/>
        <end position="259"/>
    </location>
</feature>
<dbReference type="GO" id="GO:0046872">
    <property type="term" value="F:metal ion binding"/>
    <property type="evidence" value="ECO:0007669"/>
    <property type="project" value="UniProtKB-KW"/>
</dbReference>
<evidence type="ECO:0000256" key="8">
    <source>
        <dbReference type="ARBA" id="ARBA00023065"/>
    </source>
</evidence>
<evidence type="ECO:0000256" key="7">
    <source>
        <dbReference type="ARBA" id="ARBA00022989"/>
    </source>
</evidence>
<dbReference type="EMBL" id="JACIEQ010000003">
    <property type="protein sequence ID" value="MBB4022650.1"/>
    <property type="molecule type" value="Genomic_DNA"/>
</dbReference>
<evidence type="ECO:0000256" key="11">
    <source>
        <dbReference type="PIRSR" id="PIRSR006247-1"/>
    </source>
</evidence>
<comment type="subcellular location">
    <subcellularLocation>
        <location evidence="10">Cell inner membrane</location>
        <topology evidence="10">Multi-pass membrane protein</topology>
    </subcellularLocation>
    <subcellularLocation>
        <location evidence="1">Cell membrane</location>
        <topology evidence="1">Multi-pass membrane protein</topology>
    </subcellularLocation>
</comment>
<accession>A0A840CBY0</accession>
<feature type="binding site" evidence="11">
    <location>
        <position position="117"/>
    </location>
    <ligand>
        <name>K(+)</name>
        <dbReference type="ChEBI" id="CHEBI:29103"/>
    </ligand>
</feature>
<evidence type="ECO:0000256" key="4">
    <source>
        <dbReference type="ARBA" id="ARBA00022538"/>
    </source>
</evidence>
<dbReference type="Pfam" id="PF02386">
    <property type="entry name" value="TrkH"/>
    <property type="match status" value="2"/>
</dbReference>
<keyword evidence="9 10" id="KW-0472">Membrane</keyword>
<evidence type="ECO:0000256" key="10">
    <source>
        <dbReference type="PIRNR" id="PIRNR006247"/>
    </source>
</evidence>
<evidence type="ECO:0000256" key="1">
    <source>
        <dbReference type="ARBA" id="ARBA00004651"/>
    </source>
</evidence>
<keyword evidence="10" id="KW-0997">Cell inner membrane</keyword>
<feature type="transmembrane region" description="Helical" evidence="12">
    <location>
        <begin position="279"/>
        <end position="297"/>
    </location>
</feature>
<evidence type="ECO:0000256" key="12">
    <source>
        <dbReference type="SAM" id="Phobius"/>
    </source>
</evidence>
<keyword evidence="11" id="KW-0479">Metal-binding</keyword>
<evidence type="ECO:0000256" key="9">
    <source>
        <dbReference type="ARBA" id="ARBA00023136"/>
    </source>
</evidence>
<organism evidence="13 14">
    <name type="scientific">Actibacterium naphthalenivorans</name>
    <dbReference type="NCBI Taxonomy" id="1614693"/>
    <lineage>
        <taxon>Bacteria</taxon>
        <taxon>Pseudomonadati</taxon>
        <taxon>Pseudomonadota</taxon>
        <taxon>Alphaproteobacteria</taxon>
        <taxon>Rhodobacterales</taxon>
        <taxon>Roseobacteraceae</taxon>
        <taxon>Actibacterium</taxon>
    </lineage>
</organism>
<feature type="transmembrane region" description="Helical" evidence="12">
    <location>
        <begin position="460"/>
        <end position="481"/>
    </location>
</feature>
<feature type="binding site" evidence="11">
    <location>
        <position position="320"/>
    </location>
    <ligand>
        <name>K(+)</name>
        <dbReference type="ChEBI" id="CHEBI:29103"/>
    </ligand>
</feature>
<sequence>MHLPIMLDLRPVGYVLGLLLVALGGLMLAPMALDLARHDTNWHAFLETAIQTMLTGAVLALSCQSRLTRSLSLRQGFLLTAAIWVIAPVFGALPFVEGAPHANFTDAYFEAVSGITTTGSSVFTGLDSLPMGVLLWRGLLNWLGGLGIAFVAMIFLPVMRVGGMQFFRAEGFDTLGKVLPRAPDIARMLLVLYVGLTLLAALSYLAAGMTPLDAVVNAFATISTGGFSTSDASFGKYSGPAEYVGALFMILASLPYIRFVQLAAGNPRPLLSDPQVHAYLRWLAVAVGMVAAYRLVTGEEATEPVLRQSLFNIVSIFSGTGFGSADVAGWGPFPVVVAFLVGMIGGCTSSSSASISVFRWQLTFLELRAQIVRLHAPSRMQAVKYDGRPVDRDVLDALVLYVGGYILTLGVLIIAMDMIGVDAESATFAVWTSIGNIGFGFGPLVARTGTMTDFPDAGKWIMVLAMLMGRLGLLTIFVLLMPRFWRW</sequence>
<evidence type="ECO:0000256" key="6">
    <source>
        <dbReference type="ARBA" id="ARBA00022958"/>
    </source>
</evidence>
<evidence type="ECO:0000313" key="13">
    <source>
        <dbReference type="EMBL" id="MBB4022650.1"/>
    </source>
</evidence>
<dbReference type="PANTHER" id="PTHR32024">
    <property type="entry name" value="TRK SYSTEM POTASSIUM UPTAKE PROTEIN TRKG-RELATED"/>
    <property type="match status" value="1"/>
</dbReference>
<keyword evidence="7 12" id="KW-1133">Transmembrane helix</keyword>
<feature type="binding site" evidence="11">
    <location>
        <position position="436"/>
    </location>
    <ligand>
        <name>K(+)</name>
        <dbReference type="ChEBI" id="CHEBI:29103"/>
    </ligand>
</feature>
<feature type="binding site" evidence="11">
    <location>
        <position position="118"/>
    </location>
    <ligand>
        <name>K(+)</name>
        <dbReference type="ChEBI" id="CHEBI:29103"/>
    </ligand>
</feature>
<comment type="function">
    <text evidence="10">Low-affinity potassium transport system. Interacts with Trk system potassium uptake protein TrkA.</text>
</comment>
<keyword evidence="3 10" id="KW-1003">Cell membrane</keyword>
<protein>
    <recommendedName>
        <fullName evidence="10">Trk system potassium uptake protein</fullName>
    </recommendedName>
</protein>
<reference evidence="13 14" key="1">
    <citation type="submission" date="2020-08" db="EMBL/GenBank/DDBJ databases">
        <title>Genomic Encyclopedia of Type Strains, Phase IV (KMG-IV): sequencing the most valuable type-strain genomes for metagenomic binning, comparative biology and taxonomic classification.</title>
        <authorList>
            <person name="Goeker M."/>
        </authorList>
    </citation>
    <scope>NUCLEOTIDE SEQUENCE [LARGE SCALE GENOMIC DNA]</scope>
    <source>
        <strain evidence="13 14">DSM 105040</strain>
    </source>
</reference>
<proteinExistence type="inferred from homology"/>
<feature type="transmembrane region" description="Helical" evidence="12">
    <location>
        <begin position="12"/>
        <end position="33"/>
    </location>
</feature>
<feature type="transmembrane region" description="Helical" evidence="12">
    <location>
        <begin position="45"/>
        <end position="64"/>
    </location>
</feature>
<dbReference type="PANTHER" id="PTHR32024:SF3">
    <property type="entry name" value="TRK SYSTEM POTASSIUM UPTAKE PROTEIN"/>
    <property type="match status" value="1"/>
</dbReference>
<name>A0A840CBY0_9RHOB</name>
<feature type="transmembrane region" description="Helical" evidence="12">
    <location>
        <begin position="394"/>
        <end position="416"/>
    </location>
</feature>
<dbReference type="InterPro" id="IPR003445">
    <property type="entry name" value="Cat_transpt"/>
</dbReference>
<keyword evidence="8 10" id="KW-0406">Ion transport</keyword>
<feature type="transmembrane region" description="Helical" evidence="12">
    <location>
        <begin position="139"/>
        <end position="158"/>
    </location>
</feature>
<evidence type="ECO:0000256" key="5">
    <source>
        <dbReference type="ARBA" id="ARBA00022692"/>
    </source>
</evidence>
<keyword evidence="6 10" id="KW-0630">Potassium</keyword>
<evidence type="ECO:0000256" key="2">
    <source>
        <dbReference type="ARBA" id="ARBA00022448"/>
    </source>
</evidence>
<dbReference type="InterPro" id="IPR004772">
    <property type="entry name" value="TrkH"/>
</dbReference>
<evidence type="ECO:0000256" key="3">
    <source>
        <dbReference type="ARBA" id="ARBA00022475"/>
    </source>
</evidence>
<keyword evidence="2 10" id="KW-0813">Transport</keyword>
<dbReference type="PIRSF" id="PIRSF006247">
    <property type="entry name" value="TrkH"/>
    <property type="match status" value="1"/>
</dbReference>
<keyword evidence="4 10" id="KW-0633">Potassium transport</keyword>
<feature type="binding site" evidence="11">
    <location>
        <position position="225"/>
    </location>
    <ligand>
        <name>K(+)</name>
        <dbReference type="ChEBI" id="CHEBI:29103"/>
    </ligand>
</feature>
<feature type="transmembrane region" description="Helical" evidence="12">
    <location>
        <begin position="336"/>
        <end position="358"/>
    </location>
</feature>
<dbReference type="GO" id="GO:0015379">
    <property type="term" value="F:potassium:chloride symporter activity"/>
    <property type="evidence" value="ECO:0007669"/>
    <property type="project" value="InterPro"/>
</dbReference>
<comment type="similarity">
    <text evidence="10">Belongs to the TrkH potassium transport family.</text>
</comment>
<keyword evidence="5 12" id="KW-0812">Transmembrane</keyword>
<feature type="transmembrane region" description="Helical" evidence="12">
    <location>
        <begin position="428"/>
        <end position="448"/>
    </location>
</feature>
<feature type="transmembrane region" description="Helical" evidence="12">
    <location>
        <begin position="76"/>
        <end position="96"/>
    </location>
</feature>
<dbReference type="AlphaFoldDB" id="A0A840CBY0"/>